<dbReference type="InterPro" id="IPR050490">
    <property type="entry name" value="Bact_solute-bd_prot1"/>
</dbReference>
<dbReference type="Pfam" id="PF01547">
    <property type="entry name" value="SBP_bac_1"/>
    <property type="match status" value="1"/>
</dbReference>
<evidence type="ECO:0000256" key="2">
    <source>
        <dbReference type="ARBA" id="ARBA00022729"/>
    </source>
</evidence>
<dbReference type="PANTHER" id="PTHR43649">
    <property type="entry name" value="ARABINOSE-BINDING PROTEIN-RELATED"/>
    <property type="match status" value="1"/>
</dbReference>
<evidence type="ECO:0000256" key="6">
    <source>
        <dbReference type="SAM" id="SignalP"/>
    </source>
</evidence>
<keyword evidence="8" id="KW-1185">Reference proteome</keyword>
<dbReference type="Proteomes" id="UP000092582">
    <property type="component" value="Chromosome 1"/>
</dbReference>
<dbReference type="Gene3D" id="3.40.190.10">
    <property type="entry name" value="Periplasmic binding protein-like II"/>
    <property type="match status" value="2"/>
</dbReference>
<sequence precursor="true">MAKKLILSVAALAATALLAGCSGSAPADDGAVTGEITVLTQRTDIVDTVFKDYAAQFEKAYPGTSVKFEAIKDYETDVSTRLSSGSYGDVLLIPNTVTKVQLAQFFEPLGSVEELGKSYRFVQEMAYDDLAYGVAITGNAQGVIYNKNVWADAGITELPTTPDEFLTDLKLIKDTTDATPYYTNYADGWPLSQWEGNRAATGDKDASITLVDTDSPWKKGEYHEIADGLLYDIVAQGLSEDDPTTTDWESSKAGLGSGKIASMVLGSWAITQMQDAAVTAGGSADDIGYMAFPSAVDGQTYSTIGGDYKNAISINSKNKATARAWIDWFANESGYAADQGGLSPVVDGPDPDSLTDFTASGVEYLELTPVPADKATWENDILSESEIDLWGQIYRQKIVDIARGAADGDKASQFDALNKAWAAAKASVEG</sequence>
<evidence type="ECO:0000313" key="8">
    <source>
        <dbReference type="Proteomes" id="UP000092582"/>
    </source>
</evidence>
<dbReference type="KEGG" id="cart:PA27867_1496"/>
<feature type="chain" id="PRO_5008519922" evidence="6">
    <location>
        <begin position="28"/>
        <end position="430"/>
    </location>
</feature>
<evidence type="ECO:0000256" key="4">
    <source>
        <dbReference type="ARBA" id="ARBA00023139"/>
    </source>
</evidence>
<protein>
    <submittedName>
        <fullName evidence="7">Putative ABC transporter substrate-binding protein</fullName>
    </submittedName>
</protein>
<evidence type="ECO:0000256" key="1">
    <source>
        <dbReference type="ARBA" id="ARBA00022475"/>
    </source>
</evidence>
<keyword evidence="2 6" id="KW-0732">Signal</keyword>
<organism evidence="7 8">
    <name type="scientific">Cryobacterium arcticum</name>
    <dbReference type="NCBI Taxonomy" id="670052"/>
    <lineage>
        <taxon>Bacteria</taxon>
        <taxon>Bacillati</taxon>
        <taxon>Actinomycetota</taxon>
        <taxon>Actinomycetes</taxon>
        <taxon>Micrococcales</taxon>
        <taxon>Microbacteriaceae</taxon>
        <taxon>Cryobacterium</taxon>
    </lineage>
</organism>
<keyword evidence="4" id="KW-0564">Palmitate</keyword>
<dbReference type="InterPro" id="IPR006059">
    <property type="entry name" value="SBP"/>
</dbReference>
<dbReference type="AlphaFoldDB" id="A0A1B1BJ32"/>
<dbReference type="RefSeq" id="WP_066594944.1">
    <property type="nucleotide sequence ID" value="NZ_CP016282.1"/>
</dbReference>
<gene>
    <name evidence="7" type="ORF">PA27867_1496</name>
</gene>
<dbReference type="EMBL" id="CP016282">
    <property type="protein sequence ID" value="ANP72453.1"/>
    <property type="molecule type" value="Genomic_DNA"/>
</dbReference>
<keyword evidence="1" id="KW-1003">Cell membrane</keyword>
<dbReference type="PATRIC" id="fig|670052.7.peg.1552"/>
<reference evidence="7 8" key="1">
    <citation type="submission" date="2016-06" db="EMBL/GenBank/DDBJ databases">
        <title>Genome sequencing of Cryobacterium arcticum PAMC 27867.</title>
        <authorList>
            <person name="Lee J."/>
            <person name="Kim O.-S."/>
        </authorList>
    </citation>
    <scope>NUCLEOTIDE SEQUENCE [LARGE SCALE GENOMIC DNA]</scope>
    <source>
        <strain evidence="7 8">PAMC 27867</strain>
    </source>
</reference>
<evidence type="ECO:0000256" key="3">
    <source>
        <dbReference type="ARBA" id="ARBA00023136"/>
    </source>
</evidence>
<dbReference type="SUPFAM" id="SSF53850">
    <property type="entry name" value="Periplasmic binding protein-like II"/>
    <property type="match status" value="1"/>
</dbReference>
<dbReference type="PANTHER" id="PTHR43649:SF33">
    <property type="entry name" value="POLYGALACTURONAN_RHAMNOGALACTURONAN-BINDING PROTEIN YTCQ"/>
    <property type="match status" value="1"/>
</dbReference>
<evidence type="ECO:0000256" key="5">
    <source>
        <dbReference type="ARBA" id="ARBA00023288"/>
    </source>
</evidence>
<keyword evidence="3" id="KW-0472">Membrane</keyword>
<proteinExistence type="predicted"/>
<keyword evidence="5" id="KW-0449">Lipoprotein</keyword>
<dbReference type="PROSITE" id="PS51257">
    <property type="entry name" value="PROKAR_LIPOPROTEIN"/>
    <property type="match status" value="1"/>
</dbReference>
<accession>A0A1B1BJ32</accession>
<dbReference type="STRING" id="670052.PA27867_1496"/>
<evidence type="ECO:0000313" key="7">
    <source>
        <dbReference type="EMBL" id="ANP72453.1"/>
    </source>
</evidence>
<name>A0A1B1BJ32_9MICO</name>
<feature type="signal peptide" evidence="6">
    <location>
        <begin position="1"/>
        <end position="27"/>
    </location>
</feature>
<dbReference type="OrthoDB" id="2060074at2"/>